<sequence length="119" mass="13018">MATSTSADESGENTNITFAQQSGTDTVKYYAEAGQRVLADTGSNRTSSPVTFGKITSKPGECVIADPTEYITNEELDWVWEHRIGPNADTSDEANWNVMANKNFIMDHLVANNGSMNYC</sequence>
<dbReference type="PANTHER" id="PTHR35606">
    <property type="entry name" value="CELLULOSE-BINDING FAMILY II PROTEIN"/>
    <property type="match status" value="1"/>
</dbReference>
<comment type="caution">
    <text evidence="1">The sequence shown here is derived from an EMBL/GenBank/DDBJ whole genome shotgun (WGS) entry which is preliminary data.</text>
</comment>
<proteinExistence type="predicted"/>
<dbReference type="PANTHER" id="PTHR35606:SF4">
    <property type="entry name" value="CELLULOSE-BINDING FAMILY II PROTEIN"/>
    <property type="match status" value="1"/>
</dbReference>
<organism evidence="1 2">
    <name type="scientific">Phytophthora boehmeriae</name>
    <dbReference type="NCBI Taxonomy" id="109152"/>
    <lineage>
        <taxon>Eukaryota</taxon>
        <taxon>Sar</taxon>
        <taxon>Stramenopiles</taxon>
        <taxon>Oomycota</taxon>
        <taxon>Peronosporomycetes</taxon>
        <taxon>Peronosporales</taxon>
        <taxon>Peronosporaceae</taxon>
        <taxon>Phytophthora</taxon>
    </lineage>
</organism>
<evidence type="ECO:0000313" key="2">
    <source>
        <dbReference type="Proteomes" id="UP000693981"/>
    </source>
</evidence>
<evidence type="ECO:0000313" key="1">
    <source>
        <dbReference type="EMBL" id="KAG7392715.1"/>
    </source>
</evidence>
<dbReference type="Proteomes" id="UP000693981">
    <property type="component" value="Unassembled WGS sequence"/>
</dbReference>
<dbReference type="AlphaFoldDB" id="A0A8T1WHK0"/>
<name>A0A8T1WHK0_9STRA</name>
<accession>A0A8T1WHK0</accession>
<protein>
    <submittedName>
        <fullName evidence="1">Uncharacterized protein</fullName>
    </submittedName>
</protein>
<dbReference type="OrthoDB" id="127685at2759"/>
<gene>
    <name evidence="1" type="ORF">PHYBOEH_006286</name>
</gene>
<dbReference type="EMBL" id="JAGDFL010000331">
    <property type="protein sequence ID" value="KAG7392715.1"/>
    <property type="molecule type" value="Genomic_DNA"/>
</dbReference>
<reference evidence="1" key="1">
    <citation type="submission" date="2021-02" db="EMBL/GenBank/DDBJ databases">
        <authorList>
            <person name="Palmer J.M."/>
        </authorList>
    </citation>
    <scope>NUCLEOTIDE SEQUENCE</scope>
    <source>
        <strain evidence="1">SCRP23</strain>
    </source>
</reference>
<keyword evidence="2" id="KW-1185">Reference proteome</keyword>